<dbReference type="Gene3D" id="3.40.50.2000">
    <property type="entry name" value="Glycogen Phosphorylase B"/>
    <property type="match status" value="3"/>
</dbReference>
<dbReference type="Pfam" id="PF00343">
    <property type="entry name" value="Phosphorylase"/>
    <property type="match status" value="1"/>
</dbReference>
<keyword evidence="4" id="KW-0663">Pyridoxal phosphate</keyword>
<dbReference type="GO" id="GO:0030170">
    <property type="term" value="F:pyridoxal phosphate binding"/>
    <property type="evidence" value="ECO:0007669"/>
    <property type="project" value="InterPro"/>
</dbReference>
<feature type="modified residue" description="N6-(pyridoxal phosphate)lysine" evidence="4">
    <location>
        <position position="600"/>
    </location>
</feature>
<reference evidence="6" key="1">
    <citation type="journal article" date="2020" name="mSystems">
        <title>Genome- and Community-Level Interaction Insights into Carbon Utilization and Element Cycling Functions of Hydrothermarchaeota in Hydrothermal Sediment.</title>
        <authorList>
            <person name="Zhou Z."/>
            <person name="Liu Y."/>
            <person name="Xu W."/>
            <person name="Pan J."/>
            <person name="Luo Z.H."/>
            <person name="Li M."/>
        </authorList>
    </citation>
    <scope>NUCLEOTIDE SEQUENCE [LARGE SCALE GENOMIC DNA]</scope>
    <source>
        <strain evidence="6">HyVt-456</strain>
    </source>
</reference>
<evidence type="ECO:0000313" key="6">
    <source>
        <dbReference type="EMBL" id="HED09044.1"/>
    </source>
</evidence>
<accession>A0A7V1LWW0</accession>
<comment type="catalytic activity">
    <reaction evidence="1">
        <text>[(1-&gt;4)-alpha-D-glucosyl](n) + phosphate = [(1-&gt;4)-alpha-D-glucosyl](n-1) + alpha-D-glucose 1-phosphate</text>
        <dbReference type="Rhea" id="RHEA:41732"/>
        <dbReference type="Rhea" id="RHEA-COMP:9584"/>
        <dbReference type="Rhea" id="RHEA-COMP:9586"/>
        <dbReference type="ChEBI" id="CHEBI:15444"/>
        <dbReference type="ChEBI" id="CHEBI:43474"/>
        <dbReference type="ChEBI" id="CHEBI:58601"/>
        <dbReference type="EC" id="2.4.1.1"/>
    </reaction>
</comment>
<dbReference type="Proteomes" id="UP000886005">
    <property type="component" value="Unassembled WGS sequence"/>
</dbReference>
<dbReference type="GO" id="GO:0008184">
    <property type="term" value="F:glycogen phosphorylase activity"/>
    <property type="evidence" value="ECO:0007669"/>
    <property type="project" value="InterPro"/>
</dbReference>
<dbReference type="PANTHER" id="PTHR42655:SF1">
    <property type="entry name" value="GLYCOGEN PHOSPHORYLASE"/>
    <property type="match status" value="1"/>
</dbReference>
<comment type="similarity">
    <text evidence="2">Belongs to the glycogen phosphorylase family.</text>
</comment>
<proteinExistence type="inferred from homology"/>
<comment type="caution">
    <text evidence="6">The sequence shown here is derived from an EMBL/GenBank/DDBJ whole genome shotgun (WGS) entry which is preliminary data.</text>
</comment>
<name>A0A7V1LWW0_CALAY</name>
<evidence type="ECO:0000256" key="3">
    <source>
        <dbReference type="ARBA" id="ARBA00022533"/>
    </source>
</evidence>
<dbReference type="EMBL" id="DRLD01000001">
    <property type="protein sequence ID" value="HED09044.1"/>
    <property type="molecule type" value="Genomic_DNA"/>
</dbReference>
<gene>
    <name evidence="6" type="primary">glgP</name>
    <name evidence="6" type="ORF">ENJ10_00010</name>
</gene>
<dbReference type="NCBIfam" id="TIGR02094">
    <property type="entry name" value="more_P_ylases"/>
    <property type="match status" value="1"/>
</dbReference>
<dbReference type="PIRSF" id="PIRSF000460">
    <property type="entry name" value="Pprylas_GlgP"/>
    <property type="match status" value="1"/>
</dbReference>
<evidence type="ECO:0000256" key="2">
    <source>
        <dbReference type="ARBA" id="ARBA00006047"/>
    </source>
</evidence>
<evidence type="ECO:0000256" key="1">
    <source>
        <dbReference type="ARBA" id="ARBA00001275"/>
    </source>
</evidence>
<evidence type="ECO:0000256" key="4">
    <source>
        <dbReference type="PIRSR" id="PIRSR000460-1"/>
    </source>
</evidence>
<dbReference type="InterPro" id="IPR011834">
    <property type="entry name" value="Agluc_phsphrylas"/>
</dbReference>
<dbReference type="SUPFAM" id="SSF53756">
    <property type="entry name" value="UDP-Glycosyltransferase/glycogen phosphorylase"/>
    <property type="match status" value="1"/>
</dbReference>
<feature type="domain" description="DUF3417" evidence="5">
    <location>
        <begin position="7"/>
        <end position="116"/>
    </location>
</feature>
<keyword evidence="3" id="KW-0021">Allosteric enzyme</keyword>
<dbReference type="GO" id="GO:0005975">
    <property type="term" value="P:carbohydrate metabolic process"/>
    <property type="evidence" value="ECO:0007669"/>
    <property type="project" value="InterPro"/>
</dbReference>
<dbReference type="AlphaFoldDB" id="A0A7V1LWW0"/>
<sequence>MNRRTDLPENLKPLEELAYNLWFSWNPDARDLFRDLDADLWRQTTRNPAAVLLNVDAARLQKAASDEKYLDKMKRVYDRFRKYMASDDTLFQSNYPNLHEQLVAYFSAEYGIHESLPNYAGGLGVLAGDHCKTASDLGLPFVAVGLMYKHAYFDQYINEEGQQIEEYKELNLNELPISLVLDENGDPVLVSVPIIDREVFIKIWQVHVGRISLYLLDTNVEHNTEEDKNIIHSLYGGSRDTRIQQEIILGIGGLRALRKMGLNPTTFHMNEGHSAFLGLERLYELINDGMDFKPALEFVRSTTLFTTHTPIPAGNEAFEFEMMERYFKDFWPQIDMSDDYFFDLGRNVNIHQHENFSLTILALNLSYMSNGVSKLHAQVSRRMWQKVFPAVPTEEVPIGHVTNGIHTESWLHREMIALFNKYMGADWRSHIHEEDFWNKIFDIPDEEYWQSMLKMKKDMTDRLRRRYAHQLERYQGDHGYPPAEEILDENALTIGFARRFAPYKRATLIFSDRERIRKILNQSDKPVQILFSGKAHPQNDAGKELIREINAISKEDGLRGKVVFIENYSINTSRPLISGVDVWLNNPRRPLEASGTSGQKVPINGGINFSVLDGWWPEGYNGKNGWTIGKEVEYADHLQQDRDDAQQMYETLENDIVPLFYKRDKNGIPREWIKTSKESLRSVLTRFSTHTMLWNYITKYYVPGMHRSIKYSENENAGLFRFTRWMNRINRHWRKVQISLNGGGLGEDNRIFGPGETKEISVYVTHGALKAEELRVELILERQDAIKGHQHMEIYPMGLIGQAKDNTYEYRARVKAKRDGTYRFNCRVIPTHPDMFSKHETRLIRWLD</sequence>
<organism evidence="6">
    <name type="scientific">Caldithrix abyssi</name>
    <dbReference type="NCBI Taxonomy" id="187145"/>
    <lineage>
        <taxon>Bacteria</taxon>
        <taxon>Pseudomonadati</taxon>
        <taxon>Calditrichota</taxon>
        <taxon>Calditrichia</taxon>
        <taxon>Calditrichales</taxon>
        <taxon>Calditrichaceae</taxon>
        <taxon>Caldithrix</taxon>
    </lineage>
</organism>
<dbReference type="InterPro" id="IPR052182">
    <property type="entry name" value="Glycogen/Maltodextrin_Phosph"/>
</dbReference>
<dbReference type="Pfam" id="PF11897">
    <property type="entry name" value="DUF3417"/>
    <property type="match status" value="1"/>
</dbReference>
<dbReference type="PANTHER" id="PTHR42655">
    <property type="entry name" value="GLYCOGEN PHOSPHORYLASE"/>
    <property type="match status" value="1"/>
</dbReference>
<dbReference type="InterPro" id="IPR000811">
    <property type="entry name" value="Glyco_trans_35"/>
</dbReference>
<evidence type="ECO:0000259" key="5">
    <source>
        <dbReference type="Pfam" id="PF11897"/>
    </source>
</evidence>
<dbReference type="InterPro" id="IPR024517">
    <property type="entry name" value="Glycogen_phosphorylase_DUF3417"/>
</dbReference>
<protein>
    <submittedName>
        <fullName evidence="6">Alpha-glucan family phosphorylase</fullName>
    </submittedName>
</protein>